<dbReference type="SUPFAM" id="SSF141523">
    <property type="entry name" value="L,D-transpeptidase catalytic domain-like"/>
    <property type="match status" value="1"/>
</dbReference>
<comment type="pathway">
    <text evidence="1 9">Cell wall biogenesis; peptidoglycan biosynthesis.</text>
</comment>
<dbReference type="InterPro" id="IPR038063">
    <property type="entry name" value="Transpep_catalytic_dom"/>
</dbReference>
<dbReference type="InterPro" id="IPR002477">
    <property type="entry name" value="Peptidoglycan-bd-like"/>
</dbReference>
<proteinExistence type="inferred from homology"/>
<dbReference type="RefSeq" id="WP_261672478.1">
    <property type="nucleotide sequence ID" value="NZ_JARUJP010000006.1"/>
</dbReference>
<evidence type="ECO:0000256" key="3">
    <source>
        <dbReference type="ARBA" id="ARBA00022676"/>
    </source>
</evidence>
<evidence type="ECO:0000256" key="1">
    <source>
        <dbReference type="ARBA" id="ARBA00004752"/>
    </source>
</evidence>
<dbReference type="Pfam" id="PF03734">
    <property type="entry name" value="YkuD"/>
    <property type="match status" value="1"/>
</dbReference>
<dbReference type="Proteomes" id="UP001281656">
    <property type="component" value="Unassembled WGS sequence"/>
</dbReference>
<evidence type="ECO:0000256" key="9">
    <source>
        <dbReference type="PROSITE-ProRule" id="PRU01373"/>
    </source>
</evidence>
<keyword evidence="7 9" id="KW-0573">Peptidoglycan synthesis</keyword>
<keyword evidence="8 9" id="KW-0961">Cell wall biogenesis/degradation</keyword>
<keyword evidence="12" id="KW-1185">Reference proteome</keyword>
<name>A0ABU4JRW4_9CLOT</name>
<dbReference type="Gene3D" id="1.10.101.10">
    <property type="entry name" value="PGBD-like superfamily/PGBD"/>
    <property type="match status" value="1"/>
</dbReference>
<feature type="active site" description="Proton donor/acceptor" evidence="9">
    <location>
        <position position="113"/>
    </location>
</feature>
<dbReference type="Gene3D" id="2.40.440.10">
    <property type="entry name" value="L,D-transpeptidase catalytic domain-like"/>
    <property type="match status" value="1"/>
</dbReference>
<gene>
    <name evidence="11" type="ORF">P8V03_06930</name>
</gene>
<keyword evidence="5" id="KW-0378">Hydrolase</keyword>
<keyword evidence="6 9" id="KW-0133">Cell shape</keyword>
<evidence type="ECO:0000313" key="12">
    <source>
        <dbReference type="Proteomes" id="UP001281656"/>
    </source>
</evidence>
<dbReference type="InterPro" id="IPR036366">
    <property type="entry name" value="PGBDSf"/>
</dbReference>
<feature type="active site" description="Nucleophile" evidence="9">
    <location>
        <position position="129"/>
    </location>
</feature>
<comment type="similarity">
    <text evidence="2">Belongs to the YkuD family.</text>
</comment>
<keyword evidence="3" id="KW-0328">Glycosyltransferase</keyword>
<dbReference type="PROSITE" id="PS52029">
    <property type="entry name" value="LD_TPASE"/>
    <property type="match status" value="1"/>
</dbReference>
<dbReference type="InterPro" id="IPR036365">
    <property type="entry name" value="PGBD-like_sf"/>
</dbReference>
<dbReference type="InterPro" id="IPR005490">
    <property type="entry name" value="LD_TPept_cat_dom"/>
</dbReference>
<feature type="domain" description="L,D-TPase catalytic" evidence="10">
    <location>
        <begin position="42"/>
        <end position="153"/>
    </location>
</feature>
<comment type="caution">
    <text evidence="11">The sequence shown here is derived from an EMBL/GenBank/DDBJ whole genome shotgun (WGS) entry which is preliminary data.</text>
</comment>
<organism evidence="11 12">
    <name type="scientific">Clostridium tanneri</name>
    <dbReference type="NCBI Taxonomy" id="3037988"/>
    <lineage>
        <taxon>Bacteria</taxon>
        <taxon>Bacillati</taxon>
        <taxon>Bacillota</taxon>
        <taxon>Clostridia</taxon>
        <taxon>Eubacteriales</taxon>
        <taxon>Clostridiaceae</taxon>
        <taxon>Clostridium</taxon>
    </lineage>
</organism>
<dbReference type="PANTHER" id="PTHR30582">
    <property type="entry name" value="L,D-TRANSPEPTIDASE"/>
    <property type="match status" value="1"/>
</dbReference>
<evidence type="ECO:0000256" key="2">
    <source>
        <dbReference type="ARBA" id="ARBA00005992"/>
    </source>
</evidence>
<dbReference type="InterPro" id="IPR050979">
    <property type="entry name" value="LD-transpeptidase"/>
</dbReference>
<dbReference type="EMBL" id="JARUJP010000006">
    <property type="protein sequence ID" value="MDW8800887.1"/>
    <property type="molecule type" value="Genomic_DNA"/>
</dbReference>
<dbReference type="Pfam" id="PF01471">
    <property type="entry name" value="PG_binding_1"/>
    <property type="match status" value="1"/>
</dbReference>
<evidence type="ECO:0000256" key="7">
    <source>
        <dbReference type="ARBA" id="ARBA00022984"/>
    </source>
</evidence>
<sequence>MKNHRFLPITILLTLVLIFFTNINVGALNPEVSSNIENNTNHNILVDLNDLKMFLIDKDTNEVIKSYPIAGGKPSTPSPIGTWTIIGKEADWGKGFGSRWMALNVPWGKYGIHGTNKPLTIGGAESLGCIRMFNKDVEDLYKRVRVGTTVVIYGGPYGLYSNHFRNLIPGDRGADVWEVQRRLRDKGYYLGKLDGVYGDGMKAQVIRFRKDNKLTLTHNIDKELYEKLEMNAFE</sequence>
<dbReference type="PANTHER" id="PTHR30582:SF24">
    <property type="entry name" value="L,D-TRANSPEPTIDASE ERFK_SRFK-RELATED"/>
    <property type="match status" value="1"/>
</dbReference>
<evidence type="ECO:0000256" key="6">
    <source>
        <dbReference type="ARBA" id="ARBA00022960"/>
    </source>
</evidence>
<protein>
    <submittedName>
        <fullName evidence="11">L,D-transpeptidase family protein</fullName>
    </submittedName>
</protein>
<evidence type="ECO:0000259" key="10">
    <source>
        <dbReference type="PROSITE" id="PS52029"/>
    </source>
</evidence>
<evidence type="ECO:0000256" key="5">
    <source>
        <dbReference type="ARBA" id="ARBA00022801"/>
    </source>
</evidence>
<accession>A0ABU4JRW4</accession>
<keyword evidence="4" id="KW-0808">Transferase</keyword>
<evidence type="ECO:0000256" key="8">
    <source>
        <dbReference type="ARBA" id="ARBA00023316"/>
    </source>
</evidence>
<evidence type="ECO:0000256" key="4">
    <source>
        <dbReference type="ARBA" id="ARBA00022679"/>
    </source>
</evidence>
<dbReference type="CDD" id="cd16913">
    <property type="entry name" value="YkuD_like"/>
    <property type="match status" value="1"/>
</dbReference>
<reference evidence="11 12" key="1">
    <citation type="submission" date="2023-04" db="EMBL/GenBank/DDBJ databases">
        <title>Clostridium tannerae sp. nov., isolated from the fecal material of an alpaca.</title>
        <authorList>
            <person name="Miller S."/>
            <person name="Hendry M."/>
            <person name="King J."/>
            <person name="Sankaranarayanan K."/>
            <person name="Lawson P.A."/>
        </authorList>
    </citation>
    <scope>NUCLEOTIDE SEQUENCE [LARGE SCALE GENOMIC DNA]</scope>
    <source>
        <strain evidence="11 12">A1-XYC3</strain>
    </source>
</reference>
<evidence type="ECO:0000313" key="11">
    <source>
        <dbReference type="EMBL" id="MDW8800887.1"/>
    </source>
</evidence>
<dbReference type="SUPFAM" id="SSF47090">
    <property type="entry name" value="PGBD-like"/>
    <property type="match status" value="1"/>
</dbReference>